<feature type="domain" description="S1 motif" evidence="5">
    <location>
        <begin position="116"/>
        <end position="181"/>
    </location>
</feature>
<dbReference type="InterPro" id="IPR012340">
    <property type="entry name" value="NA-bd_OB-fold"/>
</dbReference>
<dbReference type="RefSeq" id="WP_087662831.1">
    <property type="nucleotide sequence ID" value="NZ_NIBL01000001.1"/>
</dbReference>
<evidence type="ECO:0000256" key="2">
    <source>
        <dbReference type="ARBA" id="ARBA00022980"/>
    </source>
</evidence>
<organism evidence="6 7">
    <name type="scientific">Enterococcus cecorum</name>
    <dbReference type="NCBI Taxonomy" id="44008"/>
    <lineage>
        <taxon>Bacteria</taxon>
        <taxon>Bacillati</taxon>
        <taxon>Bacillota</taxon>
        <taxon>Bacilli</taxon>
        <taxon>Lactobacillales</taxon>
        <taxon>Enterococcaceae</taxon>
        <taxon>Enterococcus</taxon>
    </lineage>
</organism>
<keyword evidence="3" id="KW-0687">Ribonucleoprotein</keyword>
<dbReference type="CDD" id="cd05687">
    <property type="entry name" value="S1_RPS1_repeat_ec1_hs1"/>
    <property type="match status" value="1"/>
</dbReference>
<dbReference type="PROSITE" id="PS50126">
    <property type="entry name" value="S1"/>
    <property type="match status" value="4"/>
</dbReference>
<name>A0A200I2R6_9ENTE</name>
<dbReference type="NCBIfam" id="NF005208">
    <property type="entry name" value="PRK06676.1"/>
    <property type="match status" value="1"/>
</dbReference>
<dbReference type="EMBL" id="NIBL01000001">
    <property type="protein sequence ID" value="OUZ18819.1"/>
    <property type="molecule type" value="Genomic_DNA"/>
</dbReference>
<proteinExistence type="inferred from homology"/>
<protein>
    <submittedName>
        <fullName evidence="6">Ribosomal protein S1</fullName>
    </submittedName>
</protein>
<accession>A0A200I2R6</accession>
<dbReference type="SUPFAM" id="SSF50249">
    <property type="entry name" value="Nucleic acid-binding proteins"/>
    <property type="match status" value="4"/>
</dbReference>
<dbReference type="PRINTS" id="PR00681">
    <property type="entry name" value="RIBOSOMALS1"/>
</dbReference>
<dbReference type="CDD" id="cd05688">
    <property type="entry name" value="S1_RPS1_repeat_ec3"/>
    <property type="match status" value="1"/>
</dbReference>
<dbReference type="CDD" id="cd04465">
    <property type="entry name" value="S1_RPS1_repeat_ec2_hs2"/>
    <property type="match status" value="1"/>
</dbReference>
<dbReference type="InterPro" id="IPR050437">
    <property type="entry name" value="Ribos_protein_bS1-like"/>
</dbReference>
<evidence type="ECO:0000256" key="1">
    <source>
        <dbReference type="ARBA" id="ARBA00006767"/>
    </source>
</evidence>
<comment type="similarity">
    <text evidence="1">Belongs to the bacterial ribosomal protein bS1 family.</text>
</comment>
<dbReference type="SMART" id="SM00316">
    <property type="entry name" value="S1"/>
    <property type="match status" value="4"/>
</dbReference>
<dbReference type="GO" id="GO:0003729">
    <property type="term" value="F:mRNA binding"/>
    <property type="evidence" value="ECO:0007669"/>
    <property type="project" value="TreeGrafter"/>
</dbReference>
<reference evidence="6 7" key="1">
    <citation type="submission" date="2017-05" db="EMBL/GenBank/DDBJ databases">
        <title>The Genome Sequence of Enterococcus faecium 2D5_DIV0622.</title>
        <authorList>
            <consortium name="The Broad Institute Genomics Platform"/>
            <consortium name="The Broad Institute Genomic Center for Infectious Diseases"/>
            <person name="Earl A."/>
            <person name="Manson A."/>
            <person name="Schwartman J."/>
            <person name="Gilmore M."/>
            <person name="Abouelleil A."/>
            <person name="Cao P."/>
            <person name="Chapman S."/>
            <person name="Cusick C."/>
            <person name="Shea T."/>
            <person name="Young S."/>
            <person name="Neafsey D."/>
            <person name="Nusbaum C."/>
            <person name="Birren B."/>
        </authorList>
    </citation>
    <scope>NUCLEOTIDE SEQUENCE [LARGE SCALE GENOMIC DNA]</scope>
    <source>
        <strain evidence="6 7">2D5_DIV0622</strain>
    </source>
</reference>
<feature type="domain" description="S1 motif" evidence="5">
    <location>
        <begin position="202"/>
        <end position="270"/>
    </location>
</feature>
<evidence type="ECO:0000256" key="4">
    <source>
        <dbReference type="ARBA" id="ARBA00025604"/>
    </source>
</evidence>
<dbReference type="PANTHER" id="PTHR10724:SF7">
    <property type="entry name" value="SMALL RIBOSOMAL SUBUNIT PROTEIN BS1C"/>
    <property type="match status" value="1"/>
</dbReference>
<dbReference type="GO" id="GO:0006412">
    <property type="term" value="P:translation"/>
    <property type="evidence" value="ECO:0007669"/>
    <property type="project" value="TreeGrafter"/>
</dbReference>
<evidence type="ECO:0000313" key="6">
    <source>
        <dbReference type="EMBL" id="OUZ18819.1"/>
    </source>
</evidence>
<keyword evidence="2 6" id="KW-0689">Ribosomal protein</keyword>
<dbReference type="GO" id="GO:0003735">
    <property type="term" value="F:structural constituent of ribosome"/>
    <property type="evidence" value="ECO:0007669"/>
    <property type="project" value="TreeGrafter"/>
</dbReference>
<feature type="domain" description="S1 motif" evidence="5">
    <location>
        <begin position="287"/>
        <end position="356"/>
    </location>
</feature>
<evidence type="ECO:0000313" key="7">
    <source>
        <dbReference type="Proteomes" id="UP000196503"/>
    </source>
</evidence>
<dbReference type="InterPro" id="IPR035104">
    <property type="entry name" value="Ribosomal_protein_S1-like"/>
</dbReference>
<dbReference type="InterPro" id="IPR003029">
    <property type="entry name" value="S1_domain"/>
</dbReference>
<comment type="caution">
    <text evidence="6">The sequence shown here is derived from an EMBL/GenBank/DDBJ whole genome shotgun (WGS) entry which is preliminary data.</text>
</comment>
<dbReference type="Gene3D" id="2.40.50.140">
    <property type="entry name" value="Nucleic acid-binding proteins"/>
    <property type="match status" value="4"/>
</dbReference>
<gene>
    <name evidence="6" type="ORF">A5869_000467</name>
</gene>
<comment type="function">
    <text evidence="4">Binds mRNA; thus facilitating recognition of the initiation point. It is needed to translate mRNA with a short Shine-Dalgarno (SD) purine-rich sequence.</text>
</comment>
<feature type="domain" description="S1 motif" evidence="5">
    <location>
        <begin position="25"/>
        <end position="98"/>
    </location>
</feature>
<evidence type="ECO:0000259" key="5">
    <source>
        <dbReference type="PROSITE" id="PS50126"/>
    </source>
</evidence>
<dbReference type="GO" id="GO:0022627">
    <property type="term" value="C:cytosolic small ribosomal subunit"/>
    <property type="evidence" value="ECO:0007669"/>
    <property type="project" value="TreeGrafter"/>
</dbReference>
<dbReference type="FunFam" id="2.40.50.140:FF:000103">
    <property type="entry name" value="protein RRP5 homolog"/>
    <property type="match status" value="1"/>
</dbReference>
<dbReference type="PANTHER" id="PTHR10724">
    <property type="entry name" value="30S RIBOSOMAL PROTEIN S1"/>
    <property type="match status" value="1"/>
</dbReference>
<dbReference type="FunFam" id="2.40.50.140:FF:000051">
    <property type="entry name" value="RNA-binding transcriptional accessory protein"/>
    <property type="match status" value="1"/>
</dbReference>
<dbReference type="Proteomes" id="UP000196503">
    <property type="component" value="Unassembled WGS sequence"/>
</dbReference>
<dbReference type="Pfam" id="PF00575">
    <property type="entry name" value="S1"/>
    <property type="match status" value="4"/>
</dbReference>
<evidence type="ECO:0000256" key="3">
    <source>
        <dbReference type="ARBA" id="ARBA00023274"/>
    </source>
</evidence>
<dbReference type="AlphaFoldDB" id="A0A200I2R6"/>
<sequence>MTEFEGQVTETMEEALNSVQEIHVGDIVKGEVLAIEDKQVIVAILGTGLEGVIPAKELSTTPTDDLESLVKVGDELDLVVISRIGNDKENGSYLLSKRRLDAKKLWEEIEAKYAAGEVVDATITNVVKGGLVADLGIRAFIPASMVEDHFVKDFSKYKGQTLKCKIVEIEPSENRLILSHKVVAEEEKQKQKEAIFASIHKGDQIEGTVARLTNFGAFIDLGGVDGLVHVSEISHTHVAKPSDVLKVGEKVNVLVLSVDPASNRISLSIKDTLPGPWDDIEDKAPVDSVLTGTVKRLTSFGAFVELFPGVEGLVHISQITHKHIATPHEVLKEGEEVKVKVLEVSPENQRIALSIKALEEKPEPKVEEVVAEEESYELPEESTGFTMGDILGEALKTEE</sequence>